<evidence type="ECO:0000313" key="2">
    <source>
        <dbReference type="Proteomes" id="UP001651880"/>
    </source>
</evidence>
<accession>A0ABT1NIG8</accession>
<keyword evidence="2" id="KW-1185">Reference proteome</keyword>
<reference evidence="1 2" key="1">
    <citation type="submission" date="2021-10" db="EMBL/GenBank/DDBJ databases">
        <title>Lutispora strain m25 sp. nov., a thermophilic, non-spore-forming bacterium isolated from a lab-scale methanogenic bioreactor digesting anaerobic sludge.</title>
        <authorList>
            <person name="El Houari A."/>
            <person name="Mcdonald J."/>
        </authorList>
    </citation>
    <scope>NUCLEOTIDE SEQUENCE [LARGE SCALE GENOMIC DNA]</scope>
    <source>
        <strain evidence="2">m25</strain>
    </source>
</reference>
<dbReference type="EMBL" id="JAJEKE010000011">
    <property type="protein sequence ID" value="MCQ1530374.1"/>
    <property type="molecule type" value="Genomic_DNA"/>
</dbReference>
<protein>
    <submittedName>
        <fullName evidence="1">Uncharacterized protein</fullName>
    </submittedName>
</protein>
<name>A0ABT1NIG8_9FIRM</name>
<dbReference type="RefSeq" id="WP_255227897.1">
    <property type="nucleotide sequence ID" value="NZ_JAJEKE010000011.1"/>
</dbReference>
<proteinExistence type="predicted"/>
<gene>
    <name evidence="1" type="ORF">LJD61_12545</name>
</gene>
<evidence type="ECO:0000313" key="1">
    <source>
        <dbReference type="EMBL" id="MCQ1530374.1"/>
    </source>
</evidence>
<dbReference type="Proteomes" id="UP001651880">
    <property type="component" value="Unassembled WGS sequence"/>
</dbReference>
<comment type="caution">
    <text evidence="1">The sequence shown here is derived from an EMBL/GenBank/DDBJ whole genome shotgun (WGS) entry which is preliminary data.</text>
</comment>
<organism evidence="1 2">
    <name type="scientific">Lutispora saccharofermentans</name>
    <dbReference type="NCBI Taxonomy" id="3024236"/>
    <lineage>
        <taxon>Bacteria</taxon>
        <taxon>Bacillati</taxon>
        <taxon>Bacillota</taxon>
        <taxon>Clostridia</taxon>
        <taxon>Lutisporales</taxon>
        <taxon>Lutisporaceae</taxon>
        <taxon>Lutispora</taxon>
    </lineage>
</organism>
<sequence length="320" mass="36874">MIYSIKGSSMNNYLSPLYSKNRQFKNPIQQKLQTDIVELSEAGAMRAKLNKLSKAEHLDEEKLNNIKYANQTLGIEHYILNEISGTLEDAINYCSNLSEDHEQYVKDVINDAVNKNEEMYREGLKRVYLSVNEQACKDAANEAKPYQSPITLQMILNEGDFPNNSIKLDDIKNQFEKNMEDPEYVEKMYNSFKERTFNDYIQKVNNLANLYNDFYNKYIGSNENTMSLINQSSDALKTKDLIDSFFIGAVNSISLENTGNIEDLSEQCKNALKVINNMDSQLILLADSIVDNIKNIDEGFWTQVQEQRNLQNSRFARLIK</sequence>